<dbReference type="Pfam" id="PF12705">
    <property type="entry name" value="PDDEXK_1"/>
    <property type="match status" value="1"/>
</dbReference>
<comment type="caution">
    <text evidence="2">The sequence shown here is derived from an EMBL/GenBank/DDBJ whole genome shotgun (WGS) entry which is preliminary data.</text>
</comment>
<organism evidence="2">
    <name type="scientific">marine sediment metagenome</name>
    <dbReference type="NCBI Taxonomy" id="412755"/>
    <lineage>
        <taxon>unclassified sequences</taxon>
        <taxon>metagenomes</taxon>
        <taxon>ecological metagenomes</taxon>
    </lineage>
</organism>
<evidence type="ECO:0000259" key="1">
    <source>
        <dbReference type="Pfam" id="PF12705"/>
    </source>
</evidence>
<evidence type="ECO:0000313" key="2">
    <source>
        <dbReference type="EMBL" id="KKL83764.1"/>
    </source>
</evidence>
<name>A0A0F9FBS6_9ZZZZ</name>
<dbReference type="EMBL" id="LAZR01021888">
    <property type="protein sequence ID" value="KKL83764.1"/>
    <property type="molecule type" value="Genomic_DNA"/>
</dbReference>
<feature type="domain" description="PD-(D/E)XK endonuclease-like" evidence="1">
    <location>
        <begin position="12"/>
        <end position="393"/>
    </location>
</feature>
<reference evidence="2" key="1">
    <citation type="journal article" date="2015" name="Nature">
        <title>Complex archaea that bridge the gap between prokaryotes and eukaryotes.</title>
        <authorList>
            <person name="Spang A."/>
            <person name="Saw J.H."/>
            <person name="Jorgensen S.L."/>
            <person name="Zaremba-Niedzwiedzka K."/>
            <person name="Martijn J."/>
            <person name="Lind A.E."/>
            <person name="van Eijk R."/>
            <person name="Schleper C."/>
            <person name="Guy L."/>
            <person name="Ettema T.J."/>
        </authorList>
    </citation>
    <scope>NUCLEOTIDE SEQUENCE</scope>
</reference>
<gene>
    <name evidence="2" type="ORF">LCGC14_1971470</name>
</gene>
<sequence length="430" mass="48762">MTTQTKKRKKWQLSATFFKEFKRCAMACKLKYVLGLVPAEESDVLRVGTNWHSTLEIMKLVIPCPACSANGGDLTPCQACNATGIQDPLVAVVDRLNECYKEVPTSKTREEWLTERAILLYSLCGYNWRYETDDYETIATEVEFNLPVLSPATGRALPNVTLKGKIDKIVRAPNGVPCIDEHKSTGKGVESDSLFWSHLTLDTQTKLYPYAAQRMQLAGDLEKYGIKASDPLIRTVRYDAWHKPGIKPKKLTQGDSKKFVETGEYMGKKFEVECIFEDIIDKKTGEVVARAILNGSKIAGELMDITNGAKAGAYQIRETPDMYGQRLLTDIGERPDFYFARQEIIRTDDELKAFEREIYNMYHTIKFMSNNDTWWTNEAACEDKFRCSYIPICYNRLDVSNGTVPEGFKQLAFARKDKDHGNQTTDNSSS</sequence>
<dbReference type="AlphaFoldDB" id="A0A0F9FBS6"/>
<protein>
    <recommendedName>
        <fullName evidence="1">PD-(D/E)XK endonuclease-like domain-containing protein</fullName>
    </recommendedName>
</protein>
<proteinExistence type="predicted"/>
<dbReference type="InterPro" id="IPR038726">
    <property type="entry name" value="PDDEXK_AddAB-type"/>
</dbReference>
<accession>A0A0F9FBS6</accession>